<organism evidence="2 3">
    <name type="scientific">Cylindrobasidium torrendii FP15055 ss-10</name>
    <dbReference type="NCBI Taxonomy" id="1314674"/>
    <lineage>
        <taxon>Eukaryota</taxon>
        <taxon>Fungi</taxon>
        <taxon>Dikarya</taxon>
        <taxon>Basidiomycota</taxon>
        <taxon>Agaricomycotina</taxon>
        <taxon>Agaricomycetes</taxon>
        <taxon>Agaricomycetidae</taxon>
        <taxon>Agaricales</taxon>
        <taxon>Marasmiineae</taxon>
        <taxon>Physalacriaceae</taxon>
        <taxon>Cylindrobasidium</taxon>
    </lineage>
</organism>
<evidence type="ECO:0000313" key="3">
    <source>
        <dbReference type="Proteomes" id="UP000054007"/>
    </source>
</evidence>
<evidence type="ECO:0000256" key="1">
    <source>
        <dbReference type="SAM" id="MobiDB-lite"/>
    </source>
</evidence>
<dbReference type="AlphaFoldDB" id="A0A0D7BF68"/>
<reference evidence="2 3" key="1">
    <citation type="journal article" date="2015" name="Fungal Genet. Biol.">
        <title>Evolution of novel wood decay mechanisms in Agaricales revealed by the genome sequences of Fistulina hepatica and Cylindrobasidium torrendii.</title>
        <authorList>
            <person name="Floudas D."/>
            <person name="Held B.W."/>
            <person name="Riley R."/>
            <person name="Nagy L.G."/>
            <person name="Koehler G."/>
            <person name="Ransdell A.S."/>
            <person name="Younus H."/>
            <person name="Chow J."/>
            <person name="Chiniquy J."/>
            <person name="Lipzen A."/>
            <person name="Tritt A."/>
            <person name="Sun H."/>
            <person name="Haridas S."/>
            <person name="LaButti K."/>
            <person name="Ohm R.A."/>
            <person name="Kues U."/>
            <person name="Blanchette R.A."/>
            <person name="Grigoriev I.V."/>
            <person name="Minto R.E."/>
            <person name="Hibbett D.S."/>
        </authorList>
    </citation>
    <scope>NUCLEOTIDE SEQUENCE [LARGE SCALE GENOMIC DNA]</scope>
    <source>
        <strain evidence="2 3">FP15055 ss-10</strain>
    </source>
</reference>
<accession>A0A0D7BF68</accession>
<sequence length="111" mass="12859">MGYQQTERCHTTRPVSSALAHHSDSRKSLTRSRMMYWNRGKARKVGHCESTYILREWKMSQQKDGPEYKEWLKKATEAWPEFSRLQDKVDQVQGAVDQVKGELGGKGSDEN</sequence>
<dbReference type="Proteomes" id="UP000054007">
    <property type="component" value="Unassembled WGS sequence"/>
</dbReference>
<proteinExistence type="predicted"/>
<protein>
    <submittedName>
        <fullName evidence="2">Uncharacterized protein</fullName>
    </submittedName>
</protein>
<gene>
    <name evidence="2" type="ORF">CYLTODRAFT_421312</name>
</gene>
<dbReference type="EMBL" id="KN880496">
    <property type="protein sequence ID" value="KIY68754.1"/>
    <property type="molecule type" value="Genomic_DNA"/>
</dbReference>
<feature type="region of interest" description="Disordered" evidence="1">
    <location>
        <begin position="1"/>
        <end position="26"/>
    </location>
</feature>
<name>A0A0D7BF68_9AGAR</name>
<keyword evidence="3" id="KW-1185">Reference proteome</keyword>
<evidence type="ECO:0000313" key="2">
    <source>
        <dbReference type="EMBL" id="KIY68754.1"/>
    </source>
</evidence>